<feature type="binding site" evidence="11">
    <location>
        <position position="223"/>
    </location>
    <ligand>
        <name>Mg(2+)</name>
        <dbReference type="ChEBI" id="CHEBI:18420"/>
    </ligand>
</feature>
<evidence type="ECO:0000256" key="10">
    <source>
        <dbReference type="ARBA" id="ARBA00023016"/>
    </source>
</evidence>
<keyword evidence="6 11" id="KW-0547">Nucleotide-binding</keyword>
<comment type="function">
    <text evidence="11">A protein kinase that phosphorylates Ser and Thr residues. Probably acts to suppress the effects of stress linked to accumulation of reactive oxygen species. Probably involved in the extracytoplasmic stress response.</text>
</comment>
<comment type="subcellular location">
    <subcellularLocation>
        <location evidence="11">Cytoplasm</location>
    </subcellularLocation>
</comment>
<comment type="cofactor">
    <cofactor evidence="11">
        <name>Mg(2+)</name>
        <dbReference type="ChEBI" id="CHEBI:18420"/>
    </cofactor>
</comment>
<dbReference type="HAMAP" id="MF_01497">
    <property type="entry name" value="SrkA_kinase"/>
    <property type="match status" value="1"/>
</dbReference>
<evidence type="ECO:0000256" key="7">
    <source>
        <dbReference type="ARBA" id="ARBA00022777"/>
    </source>
</evidence>
<evidence type="ECO:0000256" key="9">
    <source>
        <dbReference type="ARBA" id="ARBA00022842"/>
    </source>
</evidence>
<dbReference type="Pfam" id="PF01636">
    <property type="entry name" value="APH"/>
    <property type="match status" value="1"/>
</dbReference>
<keyword evidence="7 11" id="KW-0418">Kinase</keyword>
<dbReference type="RefSeq" id="WP_420903464.1">
    <property type="nucleotide sequence ID" value="NZ_BAAFGK010000001.1"/>
</dbReference>
<keyword evidence="8 11" id="KW-0067">ATP-binding</keyword>
<keyword evidence="2 11" id="KW-0723">Serine/threonine-protein kinase</keyword>
<dbReference type="NCBIfam" id="NF008738">
    <property type="entry name" value="PRK11768.1"/>
    <property type="match status" value="1"/>
</dbReference>
<feature type="domain" description="Aminoglycoside phosphotransferase" evidence="12">
    <location>
        <begin position="38"/>
        <end position="268"/>
    </location>
</feature>
<dbReference type="EC" id="2.7.11.1" evidence="11"/>
<reference evidence="13 14" key="2">
    <citation type="submission" date="2024-09" db="EMBL/GenBank/DDBJ databases">
        <title>Draft genome sequence of Candidatus Magnetaquicoccaceae bacterium FCR-1.</title>
        <authorList>
            <person name="Shimoshige H."/>
            <person name="Shimamura S."/>
            <person name="Taoka A."/>
            <person name="Kobayashi H."/>
            <person name="Maekawa T."/>
        </authorList>
    </citation>
    <scope>NUCLEOTIDE SEQUENCE [LARGE SCALE GENOMIC DNA]</scope>
    <source>
        <strain evidence="13 14">FCR-1</strain>
    </source>
</reference>
<dbReference type="Gene3D" id="1.20.1270.170">
    <property type="match status" value="1"/>
</dbReference>
<evidence type="ECO:0000256" key="2">
    <source>
        <dbReference type="ARBA" id="ARBA00022527"/>
    </source>
</evidence>
<keyword evidence="10 11" id="KW-0346">Stress response</keyword>
<comment type="similarity">
    <text evidence="11">Belongs to the SrkA/RdoA protein kinase family.</text>
</comment>
<dbReference type="Gene3D" id="3.30.200.70">
    <property type="match status" value="1"/>
</dbReference>
<feature type="binding site" evidence="11">
    <location>
        <position position="211"/>
    </location>
    <ligand>
        <name>Mg(2+)</name>
        <dbReference type="ChEBI" id="CHEBI:18420"/>
    </ligand>
</feature>
<dbReference type="SUPFAM" id="SSF56112">
    <property type="entry name" value="Protein kinase-like (PK-like)"/>
    <property type="match status" value="1"/>
</dbReference>
<reference evidence="13 14" key="1">
    <citation type="submission" date="2024-05" db="EMBL/GenBank/DDBJ databases">
        <authorList>
            <consortium name="Candidatus Magnetaquicoccaceae bacterium FCR-1 genome sequencing consortium"/>
            <person name="Shimoshige H."/>
            <person name="Shimamura S."/>
            <person name="Taoka A."/>
            <person name="Kobayashi H."/>
            <person name="Maekawa T."/>
        </authorList>
    </citation>
    <scope>NUCLEOTIDE SEQUENCE [LARGE SCALE GENOMIC DNA]</scope>
    <source>
        <strain evidence="13 14">FCR-1</strain>
    </source>
</reference>
<comment type="catalytic activity">
    <reaction evidence="11">
        <text>L-threonyl-[protein] + ATP = O-phospho-L-threonyl-[protein] + ADP + H(+)</text>
        <dbReference type="Rhea" id="RHEA:46608"/>
        <dbReference type="Rhea" id="RHEA-COMP:11060"/>
        <dbReference type="Rhea" id="RHEA-COMP:11605"/>
        <dbReference type="ChEBI" id="CHEBI:15378"/>
        <dbReference type="ChEBI" id="CHEBI:30013"/>
        <dbReference type="ChEBI" id="CHEBI:30616"/>
        <dbReference type="ChEBI" id="CHEBI:61977"/>
        <dbReference type="ChEBI" id="CHEBI:456216"/>
        <dbReference type="EC" id="2.7.11.1"/>
    </reaction>
</comment>
<dbReference type="InterPro" id="IPR032882">
    <property type="entry name" value="SrkA/RdoA"/>
</dbReference>
<sequence>MAGTPNKTPYKNLSPEVILQATERLGARCDGRLLALNSFENRVYQVGLEGGGALVVKFYRKGRWSREAILEEHHFTRQLADLEIPVVSPLPDSGDATLHTWRGFRYALYPSRGGRAPDLENLDHLERLGLALGRIHALGATRSFVARPTLDVESFGEEPHRFLMASKFIPLDLRATYDALIKELLQRIRRCFSLAGEVRLIRLHGDCHSGNILWTEHGPLFVDFDDARMGPAIQDLWMCLSGDRNEQGTQLAALLRGYRKFHDFNPREVHLIEALRTLRMIHYAAWIARRWDDPAFPRAFPWFDAPRYWDNHILSLREQVLLMQEPPLEWNPMAYRGDY</sequence>
<dbReference type="GO" id="GO:0004674">
    <property type="term" value="F:protein serine/threonine kinase activity"/>
    <property type="evidence" value="ECO:0007669"/>
    <property type="project" value="UniProtKB-EC"/>
</dbReference>
<feature type="active site" description="Proton acceptor" evidence="11">
    <location>
        <position position="206"/>
    </location>
</feature>
<evidence type="ECO:0000259" key="12">
    <source>
        <dbReference type="Pfam" id="PF01636"/>
    </source>
</evidence>
<feature type="site" description="ATP" evidence="11">
    <location>
        <position position="38"/>
    </location>
</feature>
<keyword evidence="3 11" id="KW-0597">Phosphoprotein</keyword>
<dbReference type="Proteomes" id="UP001628193">
    <property type="component" value="Unassembled WGS sequence"/>
</dbReference>
<dbReference type="PANTHER" id="PTHR39573:SF1">
    <property type="entry name" value="STRESS RESPONSE KINASE A"/>
    <property type="match status" value="1"/>
</dbReference>
<evidence type="ECO:0000256" key="1">
    <source>
        <dbReference type="ARBA" id="ARBA00022490"/>
    </source>
</evidence>
<accession>A0ABQ0C4F3</accession>
<gene>
    <name evidence="11 13" type="primary">srkA</name>
    <name evidence="13" type="ORF">SIID45300_00047</name>
</gene>
<dbReference type="EMBL" id="BAAFGK010000001">
    <property type="protein sequence ID" value="GAB0055752.1"/>
    <property type="molecule type" value="Genomic_DNA"/>
</dbReference>
<evidence type="ECO:0000313" key="13">
    <source>
        <dbReference type="EMBL" id="GAB0055752.1"/>
    </source>
</evidence>
<evidence type="ECO:0000256" key="11">
    <source>
        <dbReference type="HAMAP-Rule" id="MF_01497"/>
    </source>
</evidence>
<proteinExistence type="inferred from homology"/>
<evidence type="ECO:0000256" key="6">
    <source>
        <dbReference type="ARBA" id="ARBA00022741"/>
    </source>
</evidence>
<name>A0ABQ0C4F3_9PROT</name>
<protein>
    <recommendedName>
        <fullName evidence="11">Stress response kinase A</fullName>
        <ecNumber evidence="11">2.7.11.1</ecNumber>
    </recommendedName>
    <alternativeName>
        <fullName evidence="11">Serine/threonine-protein kinase SrkA</fullName>
    </alternativeName>
</protein>
<comment type="subunit">
    <text evidence="11">Monomer.</text>
</comment>
<keyword evidence="1 11" id="KW-0963">Cytoplasm</keyword>
<evidence type="ECO:0000313" key="14">
    <source>
        <dbReference type="Proteomes" id="UP001628193"/>
    </source>
</evidence>
<keyword evidence="9 11" id="KW-0460">Magnesium</keyword>
<dbReference type="Gene3D" id="1.10.510.10">
    <property type="entry name" value="Transferase(Phosphotransferase) domain 1"/>
    <property type="match status" value="1"/>
</dbReference>
<keyword evidence="4 11" id="KW-0808">Transferase</keyword>
<organism evidence="13 14">
    <name type="scientific">Candidatus Magnetaquiglobus chichijimensis</name>
    <dbReference type="NCBI Taxonomy" id="3141448"/>
    <lineage>
        <taxon>Bacteria</taxon>
        <taxon>Pseudomonadati</taxon>
        <taxon>Pseudomonadota</taxon>
        <taxon>Magnetococcia</taxon>
        <taxon>Magnetococcales</taxon>
        <taxon>Candidatus Magnetaquicoccaceae</taxon>
        <taxon>Candidatus Magnetaquiglobus</taxon>
    </lineage>
</organism>
<feature type="active site" evidence="11">
    <location>
        <position position="223"/>
    </location>
</feature>
<evidence type="ECO:0000256" key="5">
    <source>
        <dbReference type="ARBA" id="ARBA00022723"/>
    </source>
</evidence>
<dbReference type="InterPro" id="IPR011009">
    <property type="entry name" value="Kinase-like_dom_sf"/>
</dbReference>
<keyword evidence="14" id="KW-1185">Reference proteome</keyword>
<dbReference type="InterPro" id="IPR002575">
    <property type="entry name" value="Aminoglycoside_PTrfase"/>
</dbReference>
<dbReference type="PANTHER" id="PTHR39573">
    <property type="entry name" value="STRESS RESPONSE KINASE A"/>
    <property type="match status" value="1"/>
</dbReference>
<comment type="catalytic activity">
    <reaction evidence="11">
        <text>L-seryl-[protein] + ATP = O-phospho-L-seryl-[protein] + ADP + H(+)</text>
        <dbReference type="Rhea" id="RHEA:17989"/>
        <dbReference type="Rhea" id="RHEA-COMP:9863"/>
        <dbReference type="Rhea" id="RHEA-COMP:11604"/>
        <dbReference type="ChEBI" id="CHEBI:15378"/>
        <dbReference type="ChEBI" id="CHEBI:29999"/>
        <dbReference type="ChEBI" id="CHEBI:30616"/>
        <dbReference type="ChEBI" id="CHEBI:83421"/>
        <dbReference type="ChEBI" id="CHEBI:456216"/>
        <dbReference type="EC" id="2.7.11.1"/>
    </reaction>
</comment>
<evidence type="ECO:0000256" key="4">
    <source>
        <dbReference type="ARBA" id="ARBA00022679"/>
    </source>
</evidence>
<evidence type="ECO:0000256" key="8">
    <source>
        <dbReference type="ARBA" id="ARBA00022840"/>
    </source>
</evidence>
<keyword evidence="5 11" id="KW-0479">Metal-binding</keyword>
<comment type="caution">
    <text evidence="13">The sequence shown here is derived from an EMBL/GenBank/DDBJ whole genome shotgun (WGS) entry which is preliminary data.</text>
</comment>
<evidence type="ECO:0000256" key="3">
    <source>
        <dbReference type="ARBA" id="ARBA00022553"/>
    </source>
</evidence>